<accession>A0A245ZT49</accession>
<sequence length="421" mass="47301">MTVGERRRFLFLQGPHGSYFARLGGALSALGHHVFRINLCGGDRLDWPEPAVDFRGTLQNWPVFFDDFIVDHDITDVVLFGDCRPHHSSAHGMAKIRGLRVHVLEEGYIRPDYVTLEEGGVNGHSRMPRDPTWFRAEASRLPPEPERDPVPSSFRRRAKETIRHLAATMLLAPAYPFYRTHRPNHPLVEAAGWGLWSATQTRERRLSQRTLDKIIPEREDHPIFLAPLQLNSDYQLRVHSPFDDMRAALRFIVKSFARTAPAHSRLLVKRHPLDNGLVPWRKITRKLARRYGVEDRIFYISHGDIAKLLPIMTGAVMVNSTVGTLALNEGVPVAVLGHAVYDVAGVVHRGALDDFWPAPAAPDAALWAAVRRVFVNRSLVHGGFLSEEGLAMLVENAIPRLTAPAARPATAGNVTRIAHWR</sequence>
<comment type="caution">
    <text evidence="1">The sequence shown here is derived from an EMBL/GenBank/DDBJ whole genome shotgun (WGS) entry which is preliminary data.</text>
</comment>
<dbReference type="CDD" id="cd16441">
    <property type="entry name" value="beta_Kdo_transferase_KpsS"/>
    <property type="match status" value="1"/>
</dbReference>
<gene>
    <name evidence="1" type="ORF">SPMU_12760</name>
</gene>
<dbReference type="GO" id="GO:0000271">
    <property type="term" value="P:polysaccharide biosynthetic process"/>
    <property type="evidence" value="ECO:0007669"/>
    <property type="project" value="InterPro"/>
</dbReference>
<dbReference type="EMBL" id="NBBJ01000001">
    <property type="protein sequence ID" value="OWK32933.1"/>
    <property type="molecule type" value="Genomic_DNA"/>
</dbReference>
<reference evidence="1 2" key="1">
    <citation type="submission" date="2017-03" db="EMBL/GenBank/DDBJ databases">
        <title>Genome sequence of Sphingomonas mucosissima DSM 17494.</title>
        <authorList>
            <person name="Poehlein A."/>
            <person name="Wuebbeler J.H."/>
            <person name="Steinbuechel A."/>
            <person name="Daniel R."/>
        </authorList>
    </citation>
    <scope>NUCLEOTIDE SEQUENCE [LARGE SCALE GENOMIC DNA]</scope>
    <source>
        <strain evidence="1 2">DSM 17494</strain>
    </source>
</reference>
<dbReference type="InterPro" id="IPR007833">
    <property type="entry name" value="Capsule_polysaccharide_synth"/>
</dbReference>
<dbReference type="RefSeq" id="WP_088332869.1">
    <property type="nucleotide sequence ID" value="NZ_NBBJ01000001.1"/>
</dbReference>
<name>A0A245ZT49_9SPHN</name>
<dbReference type="GO" id="GO:0015774">
    <property type="term" value="P:polysaccharide transport"/>
    <property type="evidence" value="ECO:0007669"/>
    <property type="project" value="InterPro"/>
</dbReference>
<protein>
    <submittedName>
        <fullName evidence="1">Capsule polysaccharide biosynthesis protein</fullName>
    </submittedName>
</protein>
<evidence type="ECO:0000313" key="1">
    <source>
        <dbReference type="EMBL" id="OWK32933.1"/>
    </source>
</evidence>
<dbReference type="Pfam" id="PF05159">
    <property type="entry name" value="Capsule_synth"/>
    <property type="match status" value="1"/>
</dbReference>
<proteinExistence type="predicted"/>
<dbReference type="OrthoDB" id="9794206at2"/>
<dbReference type="AlphaFoldDB" id="A0A245ZT49"/>
<dbReference type="Proteomes" id="UP000197783">
    <property type="component" value="Unassembled WGS sequence"/>
</dbReference>
<keyword evidence="2" id="KW-1185">Reference proteome</keyword>
<evidence type="ECO:0000313" key="2">
    <source>
        <dbReference type="Proteomes" id="UP000197783"/>
    </source>
</evidence>
<organism evidence="1 2">
    <name type="scientific">Sphingomonas mucosissima</name>
    <dbReference type="NCBI Taxonomy" id="370959"/>
    <lineage>
        <taxon>Bacteria</taxon>
        <taxon>Pseudomonadati</taxon>
        <taxon>Pseudomonadota</taxon>
        <taxon>Alphaproteobacteria</taxon>
        <taxon>Sphingomonadales</taxon>
        <taxon>Sphingomonadaceae</taxon>
        <taxon>Sphingomonas</taxon>
    </lineage>
</organism>